<proteinExistence type="predicted"/>
<evidence type="ECO:0000313" key="1">
    <source>
        <dbReference type="EMBL" id="CAA3001133.1"/>
    </source>
</evidence>
<sequence length="72" mass="7918">MRMAGFPIASIVLGGGLYGKSQLPDSATNSGSQRGGMYKVEEFDYESIFVSLIVWEDVIFLLLRGWVSKIVS</sequence>
<reference evidence="1 2" key="1">
    <citation type="submission" date="2019-12" db="EMBL/GenBank/DDBJ databases">
        <authorList>
            <person name="Alioto T."/>
            <person name="Alioto T."/>
            <person name="Gomez Garrido J."/>
        </authorList>
    </citation>
    <scope>NUCLEOTIDE SEQUENCE [LARGE SCALE GENOMIC DNA]</scope>
</reference>
<dbReference type="Proteomes" id="UP000594638">
    <property type="component" value="Unassembled WGS sequence"/>
</dbReference>
<gene>
    <name evidence="1" type="ORF">OLEA9_A004425</name>
</gene>
<evidence type="ECO:0000313" key="2">
    <source>
        <dbReference type="Proteomes" id="UP000594638"/>
    </source>
</evidence>
<protein>
    <submittedName>
        <fullName evidence="1">Uncharacterized protein</fullName>
    </submittedName>
</protein>
<keyword evidence="2" id="KW-1185">Reference proteome</keyword>
<organism evidence="1 2">
    <name type="scientific">Olea europaea subsp. europaea</name>
    <dbReference type="NCBI Taxonomy" id="158383"/>
    <lineage>
        <taxon>Eukaryota</taxon>
        <taxon>Viridiplantae</taxon>
        <taxon>Streptophyta</taxon>
        <taxon>Embryophyta</taxon>
        <taxon>Tracheophyta</taxon>
        <taxon>Spermatophyta</taxon>
        <taxon>Magnoliopsida</taxon>
        <taxon>eudicotyledons</taxon>
        <taxon>Gunneridae</taxon>
        <taxon>Pentapetalae</taxon>
        <taxon>asterids</taxon>
        <taxon>lamiids</taxon>
        <taxon>Lamiales</taxon>
        <taxon>Oleaceae</taxon>
        <taxon>Oleeae</taxon>
        <taxon>Olea</taxon>
    </lineage>
</organism>
<dbReference type="Gramene" id="OE9A004425T1">
    <property type="protein sequence ID" value="OE9A004425C1"/>
    <property type="gene ID" value="OE9A004425"/>
</dbReference>
<comment type="caution">
    <text evidence="1">The sequence shown here is derived from an EMBL/GenBank/DDBJ whole genome shotgun (WGS) entry which is preliminary data.</text>
</comment>
<dbReference type="AlphaFoldDB" id="A0A8S0TAU4"/>
<dbReference type="EMBL" id="CACTIH010005736">
    <property type="protein sequence ID" value="CAA3001133.1"/>
    <property type="molecule type" value="Genomic_DNA"/>
</dbReference>
<name>A0A8S0TAU4_OLEEU</name>
<accession>A0A8S0TAU4</accession>